<evidence type="ECO:0000313" key="2">
    <source>
        <dbReference type="Proteomes" id="UP001239111"/>
    </source>
</evidence>
<sequence length="349" mass="36139">MLEWELIKDEVSMAIGRHNIHFVGHEIEGFEGKLLDRGNLGMAEPKLNVMDFSDEKSPKFGKLRPRRGLYLAPYSPTSRATVEGLTGPPGPIGPKGEPGERGFPGLPGDVGLPGIPGPQGEAGFQGPPGKDGLPGYPGLPGLKGEAGFHGIPGTDGLPGLPGLKGQAGLTGLPGKDGLPGYPGLPGLKGEAGLHGIPGPRGDSGAPGPQGPDGRPGMPGIVTFTPFKDVNGTVKIDSGEILIPPSILGYSGKQLVSAKEGMELRLECLAAGKPTPLIQWQRPDGLLIDNGGSYVTAANGASLIFVAVRKDHAGDYICIANNGIPPASTKIYELQVRCKYSNINQPCLQI</sequence>
<name>A0ACC2PG14_9HYME</name>
<proteinExistence type="predicted"/>
<protein>
    <submittedName>
        <fullName evidence="1">Uncharacterized protein</fullName>
    </submittedName>
</protein>
<organism evidence="1 2">
    <name type="scientific">Eretmocerus hayati</name>
    <dbReference type="NCBI Taxonomy" id="131215"/>
    <lineage>
        <taxon>Eukaryota</taxon>
        <taxon>Metazoa</taxon>
        <taxon>Ecdysozoa</taxon>
        <taxon>Arthropoda</taxon>
        <taxon>Hexapoda</taxon>
        <taxon>Insecta</taxon>
        <taxon>Pterygota</taxon>
        <taxon>Neoptera</taxon>
        <taxon>Endopterygota</taxon>
        <taxon>Hymenoptera</taxon>
        <taxon>Apocrita</taxon>
        <taxon>Proctotrupomorpha</taxon>
        <taxon>Chalcidoidea</taxon>
        <taxon>Aphelinidae</taxon>
        <taxon>Aphelininae</taxon>
        <taxon>Eretmocerus</taxon>
    </lineage>
</organism>
<evidence type="ECO:0000313" key="1">
    <source>
        <dbReference type="EMBL" id="KAJ8682023.1"/>
    </source>
</evidence>
<gene>
    <name evidence="1" type="ORF">QAD02_017815</name>
</gene>
<comment type="caution">
    <text evidence="1">The sequence shown here is derived from an EMBL/GenBank/DDBJ whole genome shotgun (WGS) entry which is preliminary data.</text>
</comment>
<dbReference type="EMBL" id="CM056741">
    <property type="protein sequence ID" value="KAJ8682023.1"/>
    <property type="molecule type" value="Genomic_DNA"/>
</dbReference>
<keyword evidence="2" id="KW-1185">Reference proteome</keyword>
<dbReference type="Proteomes" id="UP001239111">
    <property type="component" value="Chromosome 1"/>
</dbReference>
<reference evidence="1" key="1">
    <citation type="submission" date="2023-04" db="EMBL/GenBank/DDBJ databases">
        <title>A chromosome-level genome assembly of the parasitoid wasp Eretmocerus hayati.</title>
        <authorList>
            <person name="Zhong Y."/>
            <person name="Liu S."/>
            <person name="Liu Y."/>
        </authorList>
    </citation>
    <scope>NUCLEOTIDE SEQUENCE</scope>
    <source>
        <strain evidence="1">ZJU_SS_LIU_2023</strain>
    </source>
</reference>
<accession>A0ACC2PG14</accession>